<keyword evidence="3" id="KW-0735">Signal-anchor</keyword>
<keyword evidence="4 5" id="KW-1133">Transmembrane helix</keyword>
<evidence type="ECO:0000313" key="8">
    <source>
        <dbReference type="Proteomes" id="UP000316626"/>
    </source>
</evidence>
<dbReference type="EMBL" id="VDGI01000013">
    <property type="protein sequence ID" value="TQR19423.1"/>
    <property type="molecule type" value="Genomic_DNA"/>
</dbReference>
<dbReference type="InterPro" id="IPR004474">
    <property type="entry name" value="LytR_CpsA_psr"/>
</dbReference>
<evidence type="ECO:0000256" key="1">
    <source>
        <dbReference type="ARBA" id="ARBA00006068"/>
    </source>
</evidence>
<organism evidence="7 8">
    <name type="scientific">Psychrobacillus vulpis</name>
    <dbReference type="NCBI Taxonomy" id="2325572"/>
    <lineage>
        <taxon>Bacteria</taxon>
        <taxon>Bacillati</taxon>
        <taxon>Bacillota</taxon>
        <taxon>Bacilli</taxon>
        <taxon>Bacillales</taxon>
        <taxon>Bacillaceae</taxon>
        <taxon>Psychrobacillus</taxon>
    </lineage>
</organism>
<evidence type="ECO:0000259" key="6">
    <source>
        <dbReference type="Pfam" id="PF03816"/>
    </source>
</evidence>
<name>A0A544TPQ2_9BACI</name>
<dbReference type="OrthoDB" id="27330at2"/>
<dbReference type="Gene3D" id="3.40.630.190">
    <property type="entry name" value="LCP protein"/>
    <property type="match status" value="1"/>
</dbReference>
<reference evidence="7 8" key="1">
    <citation type="submission" date="2019-06" db="EMBL/GenBank/DDBJ databases">
        <title>Psychrobacillus vulpis sp. nov., a new species isolated from feces of a red fox that inhabits in The Tablas de Daimiel Natural Park, Albacete, Spain.</title>
        <authorList>
            <person name="Rodriguez M."/>
            <person name="Reina J.C."/>
            <person name="Bejar V."/>
            <person name="Llamas I."/>
        </authorList>
    </citation>
    <scope>NUCLEOTIDE SEQUENCE [LARGE SCALE GENOMIC DNA]</scope>
    <source>
        <strain evidence="7 8">Z8</strain>
    </source>
</reference>
<dbReference type="Proteomes" id="UP000316626">
    <property type="component" value="Unassembled WGS sequence"/>
</dbReference>
<dbReference type="Pfam" id="PF03816">
    <property type="entry name" value="LytR_cpsA_psr"/>
    <property type="match status" value="1"/>
</dbReference>
<dbReference type="PANTHER" id="PTHR33392">
    <property type="entry name" value="POLYISOPRENYL-TEICHOIC ACID--PEPTIDOGLYCAN TEICHOIC ACID TRANSFERASE TAGU"/>
    <property type="match status" value="1"/>
</dbReference>
<proteinExistence type="inferred from homology"/>
<accession>A0A544TPQ2</accession>
<sequence>MDNSRRKTRKSMKKRKTLYTVLVISMVLLSGIIVFAINLTLEAKNAASKMYVPLEGDEKENSTNLDHVKIEEAAFTILLAGIERQEEEKNGRSDMLIVVTVNPNTEKISMVSIPRDTMVYIDEIGRKEKINHAYSYGGMNYTINTLEKLLDIPIDYYVSTDFQGFQDIVDTVGGVDVDVPFTVKIQLADTMKWKTYTKGPMHLQGNEALAYVRMRKKDPEGDKGRNTRQKQVIQDIINKATSVSNITKVDDMIKDVGENVKTNIPSSEYFGLMKMYQKIKTSPIEQFQLEGYDERIYSEIEKQDIWYFFPHDDSLIELKEKLKLNLEGSEQNAPIEVNHKSN</sequence>
<dbReference type="InterPro" id="IPR050922">
    <property type="entry name" value="LytR/CpsA/Psr_CW_biosynth"/>
</dbReference>
<feature type="transmembrane region" description="Helical" evidence="5">
    <location>
        <begin position="21"/>
        <end position="41"/>
    </location>
</feature>
<keyword evidence="2 5" id="KW-0812">Transmembrane</keyword>
<keyword evidence="8" id="KW-1185">Reference proteome</keyword>
<evidence type="ECO:0000256" key="2">
    <source>
        <dbReference type="ARBA" id="ARBA00022692"/>
    </source>
</evidence>
<evidence type="ECO:0000256" key="4">
    <source>
        <dbReference type="ARBA" id="ARBA00022989"/>
    </source>
</evidence>
<dbReference type="PANTHER" id="PTHR33392:SF6">
    <property type="entry name" value="POLYISOPRENYL-TEICHOIC ACID--PEPTIDOGLYCAN TEICHOIC ACID TRANSFERASE TAGU"/>
    <property type="match status" value="1"/>
</dbReference>
<dbReference type="AlphaFoldDB" id="A0A544TPQ2"/>
<dbReference type="RefSeq" id="WP_142642901.1">
    <property type="nucleotide sequence ID" value="NZ_VDGI01000013.1"/>
</dbReference>
<dbReference type="NCBIfam" id="TIGR00350">
    <property type="entry name" value="lytR_cpsA_psr"/>
    <property type="match status" value="1"/>
</dbReference>
<dbReference type="GO" id="GO:0071555">
    <property type="term" value="P:cell wall organization"/>
    <property type="evidence" value="ECO:0007669"/>
    <property type="project" value="UniProtKB-KW"/>
</dbReference>
<evidence type="ECO:0000313" key="7">
    <source>
        <dbReference type="EMBL" id="TQR19423.1"/>
    </source>
</evidence>
<evidence type="ECO:0000256" key="5">
    <source>
        <dbReference type="SAM" id="Phobius"/>
    </source>
</evidence>
<comment type="caution">
    <text evidence="7">The sequence shown here is derived from an EMBL/GenBank/DDBJ whole genome shotgun (WGS) entry which is preliminary data.</text>
</comment>
<protein>
    <submittedName>
        <fullName evidence="7">Transcriptional regulator</fullName>
    </submittedName>
</protein>
<feature type="domain" description="Cell envelope-related transcriptional attenuator" evidence="6">
    <location>
        <begin position="92"/>
        <end position="241"/>
    </location>
</feature>
<comment type="similarity">
    <text evidence="1">Belongs to the LytR/CpsA/Psr (LCP) family.</text>
</comment>
<keyword evidence="5" id="KW-0472">Membrane</keyword>
<evidence type="ECO:0000256" key="3">
    <source>
        <dbReference type="ARBA" id="ARBA00022968"/>
    </source>
</evidence>
<gene>
    <name evidence="7" type="ORF">FG384_12285</name>
</gene>